<accession>A0A0S4JJ10</accession>
<protein>
    <submittedName>
        <fullName evidence="2">Uncharacterized protein</fullName>
    </submittedName>
</protein>
<dbReference type="VEuPathDB" id="TriTrypDB:BSAL_25295"/>
<keyword evidence="3" id="KW-1185">Reference proteome</keyword>
<feature type="region of interest" description="Disordered" evidence="1">
    <location>
        <begin position="1"/>
        <end position="32"/>
    </location>
</feature>
<dbReference type="Proteomes" id="UP000051952">
    <property type="component" value="Unassembled WGS sequence"/>
</dbReference>
<name>A0A0S4JJ10_BODSA</name>
<evidence type="ECO:0000313" key="3">
    <source>
        <dbReference type="Proteomes" id="UP000051952"/>
    </source>
</evidence>
<reference evidence="3" key="1">
    <citation type="submission" date="2015-09" db="EMBL/GenBank/DDBJ databases">
        <authorList>
            <consortium name="Pathogen Informatics"/>
        </authorList>
    </citation>
    <scope>NUCLEOTIDE SEQUENCE [LARGE SCALE GENOMIC DNA]</scope>
    <source>
        <strain evidence="3">Lake Konstanz</strain>
    </source>
</reference>
<organism evidence="2 3">
    <name type="scientific">Bodo saltans</name>
    <name type="common">Flagellated protozoan</name>
    <dbReference type="NCBI Taxonomy" id="75058"/>
    <lineage>
        <taxon>Eukaryota</taxon>
        <taxon>Discoba</taxon>
        <taxon>Euglenozoa</taxon>
        <taxon>Kinetoplastea</taxon>
        <taxon>Metakinetoplastina</taxon>
        <taxon>Eubodonida</taxon>
        <taxon>Bodonidae</taxon>
        <taxon>Bodo</taxon>
    </lineage>
</organism>
<dbReference type="OrthoDB" id="277200at2759"/>
<proteinExistence type="predicted"/>
<dbReference type="AlphaFoldDB" id="A0A0S4JJ10"/>
<dbReference type="EMBL" id="CYKH01001797">
    <property type="protein sequence ID" value="CUG90159.1"/>
    <property type="molecule type" value="Genomic_DNA"/>
</dbReference>
<evidence type="ECO:0000313" key="2">
    <source>
        <dbReference type="EMBL" id="CUG90159.1"/>
    </source>
</evidence>
<evidence type="ECO:0000256" key="1">
    <source>
        <dbReference type="SAM" id="MobiDB-lite"/>
    </source>
</evidence>
<sequence length="542" mass="59492">MLRKDGEVLAPPPTGGISSAAPTPTPGGAANRRPFRRVLSSAGGGRPNLLIAAVLFVSVGCAALLVLGSSHISPHVPVDGAAVPLVTQHVSQFVTREPDVNSQREQGDETQVVDSAAPSTSVVECALSKSAAEAKIWNRLFSRCRYCNVTASGLPKTPSFCASGNPPSPAPRFDFSQMPSSQSSTFRPSRGDKLPVVYVALGQRFRGPGGQSYVVDAIRQWRLFHSPNVSDVYLLLDDNMTKLPEIVECVQTYSVQVVVRSEIMTPLWKQYADVFYIQGYMHPGGSRQTGHKQFNQLVSERFFALHGVMRLKNLKNIFHFENDNMVYADMRPAVIAAERCGYAIGTTFANRKQAIPGTLYIRDASSIEALCQFIVSFLSCGELFGRKFTSRMKDYANDMTYMMTFYQLYGTRALGALPAWEHSAGENCVADLTWRPRTMPLSPDSTAMLGPAAAGGATSESYRGALFDLGGFGQWYSFSVGKDRPPEHVANGIRGRFVDATPPPLMTWSTDEKGRRIPQWKGYKLLSLHIHAKNLKEFLSKK</sequence>
<gene>
    <name evidence="2" type="ORF">BSAL_25295</name>
</gene>
<feature type="compositionally biased region" description="Low complexity" evidence="1">
    <location>
        <begin position="20"/>
        <end position="30"/>
    </location>
</feature>